<dbReference type="Proteomes" id="UP000316621">
    <property type="component" value="Chromosome 5"/>
</dbReference>
<accession>A0A4Y7JPS6</accession>
<protein>
    <submittedName>
        <fullName evidence="1">Uncharacterized protein</fullName>
    </submittedName>
</protein>
<dbReference type="EMBL" id="CM010719">
    <property type="protein sequence ID" value="RZC61675.1"/>
    <property type="molecule type" value="Genomic_DNA"/>
</dbReference>
<proteinExistence type="predicted"/>
<keyword evidence="2" id="KW-1185">Reference proteome</keyword>
<dbReference type="AlphaFoldDB" id="A0A4Y7JPS6"/>
<evidence type="ECO:0000313" key="2">
    <source>
        <dbReference type="Proteomes" id="UP000316621"/>
    </source>
</evidence>
<dbReference type="Gramene" id="RZC61675">
    <property type="protein sequence ID" value="RZC61675"/>
    <property type="gene ID" value="C5167_023431"/>
</dbReference>
<organism evidence="1 2">
    <name type="scientific">Papaver somniferum</name>
    <name type="common">Opium poppy</name>
    <dbReference type="NCBI Taxonomy" id="3469"/>
    <lineage>
        <taxon>Eukaryota</taxon>
        <taxon>Viridiplantae</taxon>
        <taxon>Streptophyta</taxon>
        <taxon>Embryophyta</taxon>
        <taxon>Tracheophyta</taxon>
        <taxon>Spermatophyta</taxon>
        <taxon>Magnoliopsida</taxon>
        <taxon>Ranunculales</taxon>
        <taxon>Papaveraceae</taxon>
        <taxon>Papaveroideae</taxon>
        <taxon>Papaver</taxon>
    </lineage>
</organism>
<gene>
    <name evidence="1" type="ORF">C5167_023431</name>
</gene>
<reference evidence="1 2" key="1">
    <citation type="journal article" date="2018" name="Science">
        <title>The opium poppy genome and morphinan production.</title>
        <authorList>
            <person name="Guo L."/>
            <person name="Winzer T."/>
            <person name="Yang X."/>
            <person name="Li Y."/>
            <person name="Ning Z."/>
            <person name="He Z."/>
            <person name="Teodor R."/>
            <person name="Lu Y."/>
            <person name="Bowser T.A."/>
            <person name="Graham I.A."/>
            <person name="Ye K."/>
        </authorList>
    </citation>
    <scope>NUCLEOTIDE SEQUENCE [LARGE SCALE GENOMIC DNA]</scope>
    <source>
        <strain evidence="2">cv. HN1</strain>
        <tissue evidence="1">Leaves</tissue>
    </source>
</reference>
<name>A0A4Y7JPS6_PAPSO</name>
<sequence length="146" mass="16221">MRLNTEVHDRKEDGLCCCGRDGSKQLVMDGSELKQMVDAVAGRSLCIFGAEADAAGASWNVMAVVVDAELKCRKWGRNDVGVDAVAVKALRCELMLIDLKKTMRRHLKFKRNTLEHLQALKQKLEEEASENLGMAMNLNCCVSHTK</sequence>
<evidence type="ECO:0000313" key="1">
    <source>
        <dbReference type="EMBL" id="RZC61675.1"/>
    </source>
</evidence>